<feature type="compositionally biased region" description="Low complexity" evidence="1">
    <location>
        <begin position="1293"/>
        <end position="1312"/>
    </location>
</feature>
<proteinExistence type="predicted"/>
<feature type="region of interest" description="Disordered" evidence="1">
    <location>
        <begin position="1178"/>
        <end position="1254"/>
    </location>
</feature>
<evidence type="ECO:0000313" key="3">
    <source>
        <dbReference type="Proteomes" id="UP000650582"/>
    </source>
</evidence>
<evidence type="ECO:0000256" key="1">
    <source>
        <dbReference type="SAM" id="MobiDB-lite"/>
    </source>
</evidence>
<name>A0A8H7HDT4_9AGAM</name>
<feature type="compositionally biased region" description="Polar residues" evidence="1">
    <location>
        <begin position="20"/>
        <end position="29"/>
    </location>
</feature>
<feature type="compositionally biased region" description="Basic and acidic residues" evidence="1">
    <location>
        <begin position="135"/>
        <end position="162"/>
    </location>
</feature>
<organism evidence="2 3">
    <name type="scientific">Rhizoctonia solani</name>
    <dbReference type="NCBI Taxonomy" id="456999"/>
    <lineage>
        <taxon>Eukaryota</taxon>
        <taxon>Fungi</taxon>
        <taxon>Dikarya</taxon>
        <taxon>Basidiomycota</taxon>
        <taxon>Agaricomycotina</taxon>
        <taxon>Agaricomycetes</taxon>
        <taxon>Cantharellales</taxon>
        <taxon>Ceratobasidiaceae</taxon>
        <taxon>Rhizoctonia</taxon>
    </lineage>
</organism>
<reference evidence="2" key="1">
    <citation type="submission" date="2020-09" db="EMBL/GenBank/DDBJ databases">
        <title>Comparative genome analyses of four rice-infecting Rhizoctonia solani isolates reveal extensive enrichment of homogalacturonan modification genes.</title>
        <authorList>
            <person name="Lee D.-Y."/>
            <person name="Jeon J."/>
            <person name="Kim K.-T."/>
            <person name="Cheong K."/>
            <person name="Song H."/>
            <person name="Choi G."/>
            <person name="Ko J."/>
            <person name="Opiyo S.O."/>
            <person name="Zuo S."/>
            <person name="Madhav S."/>
            <person name="Lee Y.-H."/>
            <person name="Wang G.-L."/>
        </authorList>
    </citation>
    <scope>NUCLEOTIDE SEQUENCE</scope>
    <source>
        <strain evidence="2">AG1-IA YN-7</strain>
    </source>
</reference>
<feature type="compositionally biased region" description="Pro residues" evidence="1">
    <location>
        <begin position="820"/>
        <end position="834"/>
    </location>
</feature>
<feature type="region of interest" description="Disordered" evidence="1">
    <location>
        <begin position="596"/>
        <end position="632"/>
    </location>
</feature>
<dbReference type="EMBL" id="JACYCC010000035">
    <property type="protein sequence ID" value="KAF8682935.1"/>
    <property type="molecule type" value="Genomic_DNA"/>
</dbReference>
<feature type="compositionally biased region" description="Pro residues" evidence="1">
    <location>
        <begin position="1477"/>
        <end position="1490"/>
    </location>
</feature>
<gene>
    <name evidence="2" type="ORF">RHS04_02419</name>
</gene>
<feature type="region of interest" description="Disordered" evidence="1">
    <location>
        <begin position="730"/>
        <end position="844"/>
    </location>
</feature>
<sequence length="1652" mass="174385">MNSPTPSTPSSGDSPPQVSVELTSQQSTVVAALTTIAGPSPNNAKRRLPSGSVPYGSSNRRRREESMKEEKQREQEREGERGMADVELMKYLNSSGWDCDWLASDARLTLTTGFELGMSGADKSRRRGSVLSALRRTEKSRGSKSDKGRSSLDEHERLREAAARSTGLHSILPDLGDQDRPRHRPAGLDLRQIARDEAAAKLCGERESVPPLPLPLPTVPLFPCAHSALAAHTQLSGPLLKHQTPNTLARLVRTKPWKSRHAVFCTYALRSCSCAQPHRASVPSCDSATRTLACLHLFAAPTPDALELARLVVTEDRQPTLASDDSRRGPKDLDDRKAVFQVQGISGAPMHPPHDKPKRSLSRRRDSAGANTLKSATSHRPQTVASLGLHPSSSSANLVLGLDDDSRVHAVWFLQCPDADARQRWVSCIKRAVLLQRSANFISFAHVSSTDISMLFHFYSAERAGFGGTIHFTSPRSVTDPLPSADLDVVLAMRAQAHRSTVPYASPPVTPMATTFSPIAHFSPVSPPFVTSPTSPLSPGSEASHMDTISLGFARSQTPTYAPSVHTTATAPALIPHSKSRSRSLTVTNSAPVQALRGFFSRPPSRGANNRARTTSGTAAAASPTTTTGPNHLASFTAVNSAENGAYALGTPISAGLGSMDLSSAASTMAGVIDEPLGTPGPGPSTLPVLSSTGLPAPKPPAIAPMSKGIGSLPPPPRAKRAGSVSHVLARGDETVRGRDEEEGVRRPSLVPMLSLSFGRGDDVDREKASDSNDLDSRVQEDEKERVQGGEKERVQGGEKDRARTDERDATQHARILPPMLAPPSSPLPVPPGPGASRSSLQLPGVGVHATGSALALGLHHPTGSALALPPAMANLSPLSLPQSQSVLNSPPTALNLPPSASNLPPITLATSASGPPQAHPHLPTLALRTVGSIPILPGSWPVSPNLTAITPSDGDGVTPSAITPSDVYTGGGNNPSDMYLARGDYQQGVAHGDYHGQVMTPSDYHHHHHYHAQATTPSAVTPSDTFGMSPSDPLGPYGFSPYRISMTSDAFRISIHSDAYQAAVSSPTSESYHTPPSAVSRSTPSQYSALTTPSVVLGGSYLSLAGRASEDEVALASVSVGHLPMGSATRLGSTTNAMPFTSTSHLAAAGSTSYLAGSSSHLVTASTSHLATTSTSHLDTSTSHLDLSETNHLPNSTPFTTDADSMYSVKVGQSSSDGRNGSDIFRSGSSHLDATRSNHSDTVRSNNSDAFKSNGRVSLAFGRGALHEYSGTDGWEAGDYHSGKSVRSGVGSARESQSQSQSQSHSVYTQSISVRESPTRTVATGSYRDREGSMRDRDPDSAPSSPSSQAENYVGPTGGLFGGVTRESFSPRESFGAPREAFGPRRDSFRVRRDSFGAVPSSSFSSSFMVSDDTAHPFSSTSPSQTPVKSAPSPGGRRGHRRAGSYAGPTLYTIASGSFSLDRRQSQRGNSDALPPAAPPPNVPLPPTPSTSRPSTPVSRPRTPSRQITSTPPVPPLPPPRSSLRTRLRMLSTPSTPEPVPRELGPPHEDELAQPISKVPMQMLVQEDSSSMRRAASEHGGPREGLQQHGGMGTSLPPPPRTRPMAIRQHSYSASASDRDGSSEGRRSDESGKRGHGARDSAVHLENRGSD</sequence>
<feature type="compositionally biased region" description="Basic and acidic residues" evidence="1">
    <location>
        <begin position="62"/>
        <end position="82"/>
    </location>
</feature>
<feature type="compositionally biased region" description="Basic and acidic residues" evidence="1">
    <location>
        <begin position="1618"/>
        <end position="1652"/>
    </location>
</feature>
<feature type="region of interest" description="Disordered" evidence="1">
    <location>
        <begin position="118"/>
        <end position="182"/>
    </location>
</feature>
<feature type="region of interest" description="Disordered" evidence="1">
    <location>
        <begin position="1271"/>
        <end position="1652"/>
    </location>
</feature>
<feature type="compositionally biased region" description="Basic and acidic residues" evidence="1">
    <location>
        <begin position="1234"/>
        <end position="1243"/>
    </location>
</feature>
<feature type="compositionally biased region" description="Low complexity" evidence="1">
    <location>
        <begin position="1523"/>
        <end position="1536"/>
    </location>
</feature>
<feature type="compositionally biased region" description="Basic and acidic residues" evidence="1">
    <location>
        <begin position="1383"/>
        <end position="1396"/>
    </location>
</feature>
<comment type="caution">
    <text evidence="2">The sequence shown here is derived from an EMBL/GenBank/DDBJ whole genome shotgun (WGS) entry which is preliminary data.</text>
</comment>
<feature type="compositionally biased region" description="Low complexity" evidence="1">
    <location>
        <begin position="1"/>
        <end position="16"/>
    </location>
</feature>
<dbReference type="Proteomes" id="UP000650582">
    <property type="component" value="Unassembled WGS sequence"/>
</dbReference>
<feature type="region of interest" description="Disordered" evidence="1">
    <location>
        <begin position="1"/>
        <end position="82"/>
    </location>
</feature>
<feature type="compositionally biased region" description="Polar residues" evidence="1">
    <location>
        <begin position="369"/>
        <end position="381"/>
    </location>
</feature>
<evidence type="ECO:0008006" key="4">
    <source>
        <dbReference type="Google" id="ProtNLM"/>
    </source>
</evidence>
<accession>A0A8H7HDT4</accession>
<feature type="compositionally biased region" description="Basic and acidic residues" evidence="1">
    <location>
        <begin position="1328"/>
        <end position="1341"/>
    </location>
</feature>
<feature type="compositionally biased region" description="Low complexity" evidence="1">
    <location>
        <begin position="608"/>
        <end position="630"/>
    </location>
</feature>
<feature type="region of interest" description="Disordered" evidence="1">
    <location>
        <begin position="342"/>
        <end position="381"/>
    </location>
</feature>
<feature type="compositionally biased region" description="Basic and acidic residues" evidence="1">
    <location>
        <begin position="730"/>
        <end position="746"/>
    </location>
</feature>
<feature type="compositionally biased region" description="Low complexity" evidence="1">
    <location>
        <begin position="1491"/>
        <end position="1512"/>
    </location>
</feature>
<protein>
    <recommendedName>
        <fullName evidence="4">PH domain-containing protein</fullName>
    </recommendedName>
</protein>
<feature type="compositionally biased region" description="Polar residues" evidence="1">
    <location>
        <begin position="1418"/>
        <end position="1429"/>
    </location>
</feature>
<feature type="compositionally biased region" description="Basic and acidic residues" evidence="1">
    <location>
        <begin position="760"/>
        <end position="812"/>
    </location>
</feature>
<feature type="compositionally biased region" description="Polar residues" evidence="1">
    <location>
        <begin position="1313"/>
        <end position="1325"/>
    </location>
</feature>
<feature type="region of interest" description="Disordered" evidence="1">
    <location>
        <begin position="1067"/>
        <end position="1087"/>
    </location>
</feature>
<evidence type="ECO:0000313" key="2">
    <source>
        <dbReference type="EMBL" id="KAF8682935.1"/>
    </source>
</evidence>
<feature type="compositionally biased region" description="Pro residues" evidence="1">
    <location>
        <begin position="1513"/>
        <end position="1522"/>
    </location>
</feature>
<feature type="compositionally biased region" description="Polar residues" evidence="1">
    <location>
        <begin position="1191"/>
        <end position="1204"/>
    </location>
</feature>